<sequence length="803" mass="86034">MSKPVHPSMLSSAAWIRVLTAVPVITAALPTAAAPHATSSPAADVSAGPSFPSSLVADPMFAKHKDEHAQLESAESVPTVAGWRSETARILQAESLGKRSVGNESFAPAPLQEWRSETVACCNATRRLEAASAEVSEALLECCPFHYRYCIEDSSRCPSGACRGRGWIPHFETQMNDEEECRSLCAAFDECAGYEFRHSRQNCEFHLEKLTESMPSPLSWGVSCWSKLAWPVVTPPPTQPTGSAVSWSQPGGRSEGACRVQDNGYGEHDETWLASLEQCKVSCAASSKCSGFEFSKYRRNAAGYSKCELHHEKITHTFPVWGATCLAKTFGWPEEAYPISDSAGRTTPNTRLRWQGVAEAVARWQHPDPVYAPPPQGTVDGVCTYSDRARAAAEADGRDPYQEIWTESEVPCQRECGEYEWCTGYHFSNALEDELNCSPSSPRSVLMAEECKQRALLSRRQESPPTLYRCKLFTVLIGSARWKADSKCYVKILALVNGSVMGLPSPPPPAAPPPPENIISKGRSVAGGWGGLCACPDGRVYGVGDNGDKCKSLACGGGVAGRCNPFWGSWSLVRVECYIAPPASPPLPPPLEPPLQPPPPPPSPPVPPLLPPQSPPPVSLPSMPPLSPPSLPPPHPPANVATEGSAGRWGGSCHCPDGLVYQVGDNYDACASLACVGGTAGECNRWIGPWSRWKVECYVESPLAPPLLPPSPPLVPPAPPSLPAPSPSPQPPPQPTSSPTITVGNQWGRVGGWGGSCTCPDGRVYFAGDNRDWCRSLACVGGVVGKCNFYAGQWSFTSVECAP</sequence>
<organism evidence="3">
    <name type="scientific">Coccolithus braarudii</name>
    <dbReference type="NCBI Taxonomy" id="221442"/>
    <lineage>
        <taxon>Eukaryota</taxon>
        <taxon>Haptista</taxon>
        <taxon>Haptophyta</taxon>
        <taxon>Prymnesiophyceae</taxon>
        <taxon>Coccolithales</taxon>
        <taxon>Coccolithaceae</taxon>
        <taxon>Coccolithus</taxon>
    </lineage>
</organism>
<evidence type="ECO:0000256" key="2">
    <source>
        <dbReference type="SAM" id="SignalP"/>
    </source>
</evidence>
<dbReference type="PANTHER" id="PTHR48148">
    <property type="entry name" value="KERATINOCYTE PROLINE-RICH PROTEIN"/>
    <property type="match status" value="1"/>
</dbReference>
<dbReference type="PANTHER" id="PTHR48148:SF2">
    <property type="entry name" value="PA14 DOMAIN-CONTAINING PROTEIN"/>
    <property type="match status" value="1"/>
</dbReference>
<gene>
    <name evidence="3" type="ORF">CPEL01642_LOCUS24332</name>
</gene>
<dbReference type="AlphaFoldDB" id="A0A7S0Q9B7"/>
<keyword evidence="2" id="KW-0732">Signal</keyword>
<dbReference type="EMBL" id="HBEY01050587">
    <property type="protein sequence ID" value="CAD8620949.1"/>
    <property type="molecule type" value="Transcribed_RNA"/>
</dbReference>
<proteinExistence type="predicted"/>
<feature type="region of interest" description="Disordered" evidence="1">
    <location>
        <begin position="589"/>
        <end position="647"/>
    </location>
</feature>
<evidence type="ECO:0000256" key="1">
    <source>
        <dbReference type="SAM" id="MobiDB-lite"/>
    </source>
</evidence>
<accession>A0A7S0Q9B7</accession>
<protein>
    <recommendedName>
        <fullName evidence="4">Apple domain-containing protein</fullName>
    </recommendedName>
</protein>
<evidence type="ECO:0008006" key="4">
    <source>
        <dbReference type="Google" id="ProtNLM"/>
    </source>
</evidence>
<feature type="signal peptide" evidence="2">
    <location>
        <begin position="1"/>
        <end position="21"/>
    </location>
</feature>
<feature type="region of interest" description="Disordered" evidence="1">
    <location>
        <begin position="714"/>
        <end position="745"/>
    </location>
</feature>
<feature type="compositionally biased region" description="Pro residues" evidence="1">
    <location>
        <begin position="589"/>
        <end position="637"/>
    </location>
</feature>
<name>A0A7S0Q9B7_9EUKA</name>
<reference evidence="3" key="1">
    <citation type="submission" date="2021-01" db="EMBL/GenBank/DDBJ databases">
        <authorList>
            <person name="Corre E."/>
            <person name="Pelletier E."/>
            <person name="Niang G."/>
            <person name="Scheremetjew M."/>
            <person name="Finn R."/>
            <person name="Kale V."/>
            <person name="Holt S."/>
            <person name="Cochrane G."/>
            <person name="Meng A."/>
            <person name="Brown T."/>
            <person name="Cohen L."/>
        </authorList>
    </citation>
    <scope>NUCLEOTIDE SEQUENCE</scope>
    <source>
        <strain evidence="3">PLY182g</strain>
    </source>
</reference>
<feature type="chain" id="PRO_5030717101" description="Apple domain-containing protein" evidence="2">
    <location>
        <begin position="22"/>
        <end position="803"/>
    </location>
</feature>
<evidence type="ECO:0000313" key="3">
    <source>
        <dbReference type="EMBL" id="CAD8620949.1"/>
    </source>
</evidence>
<feature type="compositionally biased region" description="Pro residues" evidence="1">
    <location>
        <begin position="714"/>
        <end position="736"/>
    </location>
</feature>